<keyword evidence="1" id="KW-0732">Signal</keyword>
<dbReference type="InterPro" id="IPR025665">
    <property type="entry name" value="Beta-barrel_OMP_2"/>
</dbReference>
<comment type="caution">
    <text evidence="3">The sequence shown here is derived from an EMBL/GenBank/DDBJ whole genome shotgun (WGS) entry which is preliminary data.</text>
</comment>
<proteinExistence type="predicted"/>
<gene>
    <name evidence="3" type="ORF">F5984_07730</name>
</gene>
<protein>
    <submittedName>
        <fullName evidence="3">Outer membrane beta-barrel protein</fullName>
    </submittedName>
</protein>
<reference evidence="3 4" key="1">
    <citation type="submission" date="2019-10" db="EMBL/GenBank/DDBJ databases">
        <title>Rudanella paleaurantiibacter sp. nov., isolated from sludge.</title>
        <authorList>
            <person name="Xu S.Q."/>
        </authorList>
    </citation>
    <scope>NUCLEOTIDE SEQUENCE [LARGE SCALE GENOMIC DNA]</scope>
    <source>
        <strain evidence="3 4">HX-22-17</strain>
    </source>
</reference>
<feature type="signal peptide" evidence="1">
    <location>
        <begin position="1"/>
        <end position="26"/>
    </location>
</feature>
<feature type="domain" description="Outer membrane protein beta-barrel" evidence="2">
    <location>
        <begin position="25"/>
        <end position="193"/>
    </location>
</feature>
<dbReference type="Proteomes" id="UP000488299">
    <property type="component" value="Unassembled WGS sequence"/>
</dbReference>
<organism evidence="3 4">
    <name type="scientific">Rudanella paleaurantiibacter</name>
    <dbReference type="NCBI Taxonomy" id="2614655"/>
    <lineage>
        <taxon>Bacteria</taxon>
        <taxon>Pseudomonadati</taxon>
        <taxon>Bacteroidota</taxon>
        <taxon>Cytophagia</taxon>
        <taxon>Cytophagales</taxon>
        <taxon>Cytophagaceae</taxon>
        <taxon>Rudanella</taxon>
    </lineage>
</organism>
<accession>A0A7J5U2R2</accession>
<evidence type="ECO:0000313" key="4">
    <source>
        <dbReference type="Proteomes" id="UP000488299"/>
    </source>
</evidence>
<evidence type="ECO:0000256" key="1">
    <source>
        <dbReference type="SAM" id="SignalP"/>
    </source>
</evidence>
<feature type="chain" id="PRO_5029544123" evidence="1">
    <location>
        <begin position="27"/>
        <end position="230"/>
    </location>
</feature>
<dbReference type="SUPFAM" id="SSF56925">
    <property type="entry name" value="OMPA-like"/>
    <property type="match status" value="1"/>
</dbReference>
<dbReference type="AlphaFoldDB" id="A0A7J5U2R2"/>
<dbReference type="RefSeq" id="WP_152123667.1">
    <property type="nucleotide sequence ID" value="NZ_WELI01000002.1"/>
</dbReference>
<dbReference type="EMBL" id="WELI01000002">
    <property type="protein sequence ID" value="KAB7732093.1"/>
    <property type="molecule type" value="Genomic_DNA"/>
</dbReference>
<dbReference type="InterPro" id="IPR011250">
    <property type="entry name" value="OMP/PagP_B-barrel"/>
</dbReference>
<dbReference type="Pfam" id="PF13568">
    <property type="entry name" value="OMP_b-brl_2"/>
    <property type="match status" value="1"/>
</dbReference>
<dbReference type="Gene3D" id="2.40.160.20">
    <property type="match status" value="1"/>
</dbReference>
<keyword evidence="4" id="KW-1185">Reference proteome</keyword>
<name>A0A7J5U2R2_9BACT</name>
<sequence>MQKIVFFQRTLLTLSLIIIALATANAQTRQRWSFGPRLGLNLSKFSGDVIIPNNQVSDTKFLPGFSAGLGAMYSDISHFGFAIDALYSQRGARYTNGNSRQRINYIEITPTARYFLNDGGNFRPNILLGPSVNFRTGANFDPTQGSPADKFDNINSTRPYDIGITAGLQLNFRVRNRERFIIDTRFTQGLTDVMTTPGVTRNQTITIGLGYNFGVGRNYNPGDQKLPLRR</sequence>
<evidence type="ECO:0000259" key="2">
    <source>
        <dbReference type="Pfam" id="PF13568"/>
    </source>
</evidence>
<evidence type="ECO:0000313" key="3">
    <source>
        <dbReference type="EMBL" id="KAB7732093.1"/>
    </source>
</evidence>